<dbReference type="RefSeq" id="WP_073288831.1">
    <property type="nucleotide sequence ID" value="NZ_FRCP01000014.1"/>
</dbReference>
<evidence type="ECO:0000256" key="10">
    <source>
        <dbReference type="HAMAP-Rule" id="MF_01820"/>
    </source>
</evidence>
<feature type="binding site" evidence="10">
    <location>
        <position position="275"/>
    </location>
    <ligand>
        <name>Zn(2+)</name>
        <dbReference type="ChEBI" id="CHEBI:29105"/>
    </ligand>
</feature>
<dbReference type="OrthoDB" id="9809485at2"/>
<dbReference type="InterPro" id="IPR030378">
    <property type="entry name" value="G_CP_dom"/>
</dbReference>
<comment type="similarity">
    <text evidence="10">Belongs to the TRAFAC class YlqF/YawG GTPase family. RsgA subfamily.</text>
</comment>
<dbReference type="InterPro" id="IPR012340">
    <property type="entry name" value="NA-bd_OB-fold"/>
</dbReference>
<sequence length="329" mass="36966">MKENGTQMHAIVCEVQRELFTLICEQGEIHAKLRGAFYKENSIFPVVGDKVLIHFNQNGDSIIEKVFERKSKFSRTDFSGHAAGYVKTIKEQVLAANFDYVFIVDSLNKNFNVNRITRYISLALKSGAKPVVILTKADLCNNVDYYIKEVKSISEKIDICIISAKSGIGMKQLDSYLKRGSTIVLLGSSGVGKSTLVNEIAGEELMKVSEIREDDSKGRHTTTHRQLIMLPSGVAIIDTPGIRELGMWEASEGIDDTFSDITELFGDCKYSNCTHTTEPSCAVKKAIENKIISNERWKLYCQLKNEDEWGKNKAIYTSKQKLKNKISRT</sequence>
<feature type="domain" description="CP-type G" evidence="12">
    <location>
        <begin position="87"/>
        <end position="245"/>
    </location>
</feature>
<comment type="function">
    <text evidence="10">One of several proteins that assist in the late maturation steps of the functional core of the 30S ribosomal subunit. Helps release RbfA from mature subunits. May play a role in the assembly of ribosomal proteins into the subunit. Circularly permuted GTPase that catalyzes slow GTP hydrolysis, GTPase activity is stimulated by the 30S ribosomal subunit.</text>
</comment>
<dbReference type="SUPFAM" id="SSF50249">
    <property type="entry name" value="Nucleic acid-binding proteins"/>
    <property type="match status" value="1"/>
</dbReference>
<dbReference type="PANTHER" id="PTHR32120:SF10">
    <property type="entry name" value="SMALL RIBOSOMAL SUBUNIT BIOGENESIS GTPASE RSGA"/>
    <property type="match status" value="1"/>
</dbReference>
<dbReference type="InterPro" id="IPR004881">
    <property type="entry name" value="Ribosome_biogen_GTPase_RsgA"/>
</dbReference>
<evidence type="ECO:0000256" key="1">
    <source>
        <dbReference type="ARBA" id="ARBA00022490"/>
    </source>
</evidence>
<evidence type="ECO:0000256" key="9">
    <source>
        <dbReference type="ARBA" id="ARBA00023134"/>
    </source>
</evidence>
<keyword evidence="6 10" id="KW-0378">Hydrolase</keyword>
<evidence type="ECO:0000313" key="14">
    <source>
        <dbReference type="Proteomes" id="UP000184038"/>
    </source>
</evidence>
<dbReference type="Proteomes" id="UP000184038">
    <property type="component" value="Unassembled WGS sequence"/>
</dbReference>
<dbReference type="GO" id="GO:0019843">
    <property type="term" value="F:rRNA binding"/>
    <property type="evidence" value="ECO:0007669"/>
    <property type="project" value="UniProtKB-KW"/>
</dbReference>
<dbReference type="Gene3D" id="2.40.50.140">
    <property type="entry name" value="Nucleic acid-binding proteins"/>
    <property type="match status" value="1"/>
</dbReference>
<keyword evidence="3 10" id="KW-0479">Metal-binding</keyword>
<dbReference type="CDD" id="cd01854">
    <property type="entry name" value="YjeQ_EngC"/>
    <property type="match status" value="1"/>
</dbReference>
<accession>A0A1M7KNG7</accession>
<comment type="cofactor">
    <cofactor evidence="10">
        <name>Zn(2+)</name>
        <dbReference type="ChEBI" id="CHEBI:29105"/>
    </cofactor>
    <text evidence="10">Binds 1 zinc ion per subunit.</text>
</comment>
<evidence type="ECO:0000256" key="7">
    <source>
        <dbReference type="ARBA" id="ARBA00022833"/>
    </source>
</evidence>
<keyword evidence="14" id="KW-1185">Reference proteome</keyword>
<evidence type="ECO:0000256" key="5">
    <source>
        <dbReference type="ARBA" id="ARBA00022741"/>
    </source>
</evidence>
<dbReference type="Gene3D" id="1.10.40.50">
    <property type="entry name" value="Probable gtpase engc, domain 3"/>
    <property type="match status" value="1"/>
</dbReference>
<keyword evidence="7 10" id="KW-0862">Zinc</keyword>
<dbReference type="Gene3D" id="3.40.50.300">
    <property type="entry name" value="P-loop containing nucleotide triphosphate hydrolases"/>
    <property type="match status" value="1"/>
</dbReference>
<dbReference type="InterPro" id="IPR027417">
    <property type="entry name" value="P-loop_NTPase"/>
</dbReference>
<dbReference type="GO" id="GO:0046872">
    <property type="term" value="F:metal ion binding"/>
    <property type="evidence" value="ECO:0007669"/>
    <property type="project" value="UniProtKB-KW"/>
</dbReference>
<evidence type="ECO:0000256" key="2">
    <source>
        <dbReference type="ARBA" id="ARBA00022517"/>
    </source>
</evidence>
<dbReference type="PANTHER" id="PTHR32120">
    <property type="entry name" value="SMALL RIBOSOMAL SUBUNIT BIOGENESIS GTPASE RSGA"/>
    <property type="match status" value="1"/>
</dbReference>
<keyword evidence="4 10" id="KW-0699">rRNA-binding</keyword>
<feature type="binding site" evidence="10">
    <location>
        <begin position="135"/>
        <end position="138"/>
    </location>
    <ligand>
        <name>GTP</name>
        <dbReference type="ChEBI" id="CHEBI:37565"/>
    </ligand>
</feature>
<dbReference type="GO" id="GO:0003924">
    <property type="term" value="F:GTPase activity"/>
    <property type="evidence" value="ECO:0007669"/>
    <property type="project" value="UniProtKB-UniRule"/>
</dbReference>
<protein>
    <recommendedName>
        <fullName evidence="10">Small ribosomal subunit biogenesis GTPase RsgA</fullName>
        <ecNumber evidence="10">3.6.1.-</ecNumber>
    </recommendedName>
</protein>
<reference evidence="13 14" key="1">
    <citation type="submission" date="2016-11" db="EMBL/GenBank/DDBJ databases">
        <authorList>
            <person name="Jaros S."/>
            <person name="Januszkiewicz K."/>
            <person name="Wedrychowicz H."/>
        </authorList>
    </citation>
    <scope>NUCLEOTIDE SEQUENCE [LARGE SCALE GENOMIC DNA]</scope>
    <source>
        <strain evidence="13 14">DSM 15930</strain>
    </source>
</reference>
<feature type="binding site" evidence="10">
    <location>
        <position position="281"/>
    </location>
    <ligand>
        <name>Zn(2+)</name>
        <dbReference type="ChEBI" id="CHEBI:29105"/>
    </ligand>
</feature>
<dbReference type="Pfam" id="PF03193">
    <property type="entry name" value="RsgA_GTPase"/>
    <property type="match status" value="1"/>
</dbReference>
<keyword evidence="8 10" id="KW-0694">RNA-binding</keyword>
<keyword evidence="2 10" id="KW-0690">Ribosome biogenesis</keyword>
<comment type="subunit">
    <text evidence="10">Monomer. Associates with 30S ribosomal subunit, binds 16S rRNA.</text>
</comment>
<feature type="binding site" evidence="10">
    <location>
        <begin position="187"/>
        <end position="195"/>
    </location>
    <ligand>
        <name>GTP</name>
        <dbReference type="ChEBI" id="CHEBI:37565"/>
    </ligand>
</feature>
<dbReference type="SUPFAM" id="SSF52540">
    <property type="entry name" value="P-loop containing nucleoside triphosphate hydrolases"/>
    <property type="match status" value="1"/>
</dbReference>
<evidence type="ECO:0000256" key="6">
    <source>
        <dbReference type="ARBA" id="ARBA00022801"/>
    </source>
</evidence>
<dbReference type="EMBL" id="FRCP01000014">
    <property type="protein sequence ID" value="SHM66985.1"/>
    <property type="molecule type" value="Genomic_DNA"/>
</dbReference>
<dbReference type="NCBIfam" id="TIGR00157">
    <property type="entry name" value="ribosome small subunit-dependent GTPase A"/>
    <property type="match status" value="1"/>
</dbReference>
<comment type="subcellular location">
    <subcellularLocation>
        <location evidence="10">Cytoplasm</location>
    </subcellularLocation>
</comment>
<evidence type="ECO:0000256" key="3">
    <source>
        <dbReference type="ARBA" id="ARBA00022723"/>
    </source>
</evidence>
<evidence type="ECO:0000313" key="13">
    <source>
        <dbReference type="EMBL" id="SHM66985.1"/>
    </source>
</evidence>
<dbReference type="GO" id="GO:0005737">
    <property type="term" value="C:cytoplasm"/>
    <property type="evidence" value="ECO:0007669"/>
    <property type="project" value="UniProtKB-SubCell"/>
</dbReference>
<proteinExistence type="inferred from homology"/>
<gene>
    <name evidence="10" type="primary">rsgA</name>
    <name evidence="13" type="ORF">SAMN02746066_02844</name>
</gene>
<dbReference type="AlphaFoldDB" id="A0A1M7KNG7"/>
<keyword evidence="9 10" id="KW-0342">GTP-binding</keyword>
<keyword evidence="5 10" id="KW-0547">Nucleotide-binding</keyword>
<evidence type="ECO:0000256" key="8">
    <source>
        <dbReference type="ARBA" id="ARBA00022884"/>
    </source>
</evidence>
<name>A0A1M7KNG7_9FIRM</name>
<dbReference type="PROSITE" id="PS50936">
    <property type="entry name" value="ENGC_GTPASE"/>
    <property type="match status" value="1"/>
</dbReference>
<evidence type="ECO:0000256" key="4">
    <source>
        <dbReference type="ARBA" id="ARBA00022730"/>
    </source>
</evidence>
<dbReference type="GO" id="GO:0005525">
    <property type="term" value="F:GTP binding"/>
    <property type="evidence" value="ECO:0007669"/>
    <property type="project" value="UniProtKB-UniRule"/>
</dbReference>
<dbReference type="HAMAP" id="MF_01820">
    <property type="entry name" value="GTPase_RsgA"/>
    <property type="match status" value="1"/>
</dbReference>
<dbReference type="STRING" id="1120996.SAMN02746066_02844"/>
<evidence type="ECO:0000259" key="11">
    <source>
        <dbReference type="PROSITE" id="PS50936"/>
    </source>
</evidence>
<keyword evidence="1 10" id="KW-0963">Cytoplasm</keyword>
<dbReference type="GO" id="GO:0042274">
    <property type="term" value="P:ribosomal small subunit biogenesis"/>
    <property type="evidence" value="ECO:0007669"/>
    <property type="project" value="UniProtKB-UniRule"/>
</dbReference>
<dbReference type="InterPro" id="IPR010914">
    <property type="entry name" value="RsgA_GTPase_dom"/>
</dbReference>
<evidence type="ECO:0000259" key="12">
    <source>
        <dbReference type="PROSITE" id="PS51721"/>
    </source>
</evidence>
<dbReference type="EC" id="3.6.1.-" evidence="10"/>
<feature type="binding site" evidence="10">
    <location>
        <position position="273"/>
    </location>
    <ligand>
        <name>Zn(2+)</name>
        <dbReference type="ChEBI" id="CHEBI:29105"/>
    </ligand>
</feature>
<dbReference type="PROSITE" id="PS51721">
    <property type="entry name" value="G_CP"/>
    <property type="match status" value="1"/>
</dbReference>
<organism evidence="13 14">
    <name type="scientific">Anaerosporobacter mobilis DSM 15930</name>
    <dbReference type="NCBI Taxonomy" id="1120996"/>
    <lineage>
        <taxon>Bacteria</taxon>
        <taxon>Bacillati</taxon>
        <taxon>Bacillota</taxon>
        <taxon>Clostridia</taxon>
        <taxon>Lachnospirales</taxon>
        <taxon>Lachnospiraceae</taxon>
        <taxon>Anaerosporobacter</taxon>
    </lineage>
</organism>
<feature type="domain" description="EngC GTPase" evidence="11">
    <location>
        <begin position="96"/>
        <end position="243"/>
    </location>
</feature>
<feature type="binding site" evidence="10">
    <location>
        <position position="268"/>
    </location>
    <ligand>
        <name>Zn(2+)</name>
        <dbReference type="ChEBI" id="CHEBI:29105"/>
    </ligand>
</feature>